<evidence type="ECO:0000256" key="3">
    <source>
        <dbReference type="ARBA" id="ARBA00004514"/>
    </source>
</evidence>
<dbReference type="PANTHER" id="PTHR13803">
    <property type="entry name" value="SEC24-RELATED PROTEIN"/>
    <property type="match status" value="1"/>
</dbReference>
<dbReference type="EMBL" id="AAKN02011262">
    <property type="status" value="NOT_ANNOTATED_CDS"/>
    <property type="molecule type" value="Genomic_DNA"/>
</dbReference>
<dbReference type="GeneTree" id="ENSGT00950000182924"/>
<comment type="subcellular location">
    <subcellularLocation>
        <location evidence="3">Cytoplasm</location>
        <location evidence="3">Cytosol</location>
    </subcellularLocation>
    <subcellularLocation>
        <location evidence="1">Cytoplasmic vesicle</location>
        <location evidence="1">COPII-coated vesicle membrane</location>
        <topology evidence="1">Peripheral membrane protein</topology>
        <orientation evidence="1">Cytoplasmic side</orientation>
    </subcellularLocation>
    <subcellularLocation>
        <location evidence="2">Endoplasmic reticulum membrane</location>
        <topology evidence="2">Peripheral membrane protein</topology>
        <orientation evidence="2">Cytoplasmic side</orientation>
    </subcellularLocation>
</comment>
<comment type="similarity">
    <text evidence="4">Belongs to the SEC23/SEC24 family. SEC24 subfamily.</text>
</comment>
<dbReference type="SUPFAM" id="SSF81811">
    <property type="entry name" value="Helical domain of Sec23/24"/>
    <property type="match status" value="1"/>
</dbReference>
<keyword evidence="8" id="KW-0479">Metal-binding</keyword>
<feature type="region of interest" description="Disordered" evidence="15">
    <location>
        <begin position="56"/>
        <end position="94"/>
    </location>
</feature>
<dbReference type="Gene3D" id="2.60.40.1670">
    <property type="entry name" value="beta-sandwich domain of Sec23/24"/>
    <property type="match status" value="1"/>
</dbReference>
<dbReference type="OMA" id="RLCKHGD"/>
<dbReference type="FunFam" id="2.60.40.1670:FF:000004">
    <property type="entry name" value="SEC24 homolog D, COPII coat complex component"/>
    <property type="match status" value="1"/>
</dbReference>
<keyword evidence="14" id="KW-0968">Cytoplasmic vesicle</keyword>
<dbReference type="Pfam" id="PF04815">
    <property type="entry name" value="Sec23_helical"/>
    <property type="match status" value="1"/>
</dbReference>
<dbReference type="HOGENOM" id="CLU_004589_1_1_1"/>
<organism evidence="21 22">
    <name type="scientific">Cavia porcellus</name>
    <name type="common">Guinea pig</name>
    <dbReference type="NCBI Taxonomy" id="10141"/>
    <lineage>
        <taxon>Eukaryota</taxon>
        <taxon>Metazoa</taxon>
        <taxon>Chordata</taxon>
        <taxon>Craniata</taxon>
        <taxon>Vertebrata</taxon>
        <taxon>Euteleostomi</taxon>
        <taxon>Mammalia</taxon>
        <taxon>Eutheria</taxon>
        <taxon>Euarchontoglires</taxon>
        <taxon>Glires</taxon>
        <taxon>Rodentia</taxon>
        <taxon>Hystricomorpha</taxon>
        <taxon>Caviidae</taxon>
        <taxon>Cavia</taxon>
    </lineage>
</organism>
<evidence type="ECO:0000256" key="7">
    <source>
        <dbReference type="ARBA" id="ARBA00022553"/>
    </source>
</evidence>
<dbReference type="InterPro" id="IPR036175">
    <property type="entry name" value="Sec23/24_helical_dom_sf"/>
</dbReference>
<dbReference type="InterPro" id="IPR036465">
    <property type="entry name" value="vWFA_dom_sf"/>
</dbReference>
<dbReference type="CDD" id="cd01479">
    <property type="entry name" value="Sec24-like"/>
    <property type="match status" value="1"/>
</dbReference>
<dbReference type="InterPro" id="IPR029006">
    <property type="entry name" value="ADF-H/Gelsolin-like_dom_sf"/>
</dbReference>
<evidence type="ECO:0000256" key="10">
    <source>
        <dbReference type="ARBA" id="ARBA00022833"/>
    </source>
</evidence>
<dbReference type="Proteomes" id="UP000005447">
    <property type="component" value="Unassembled WGS sequence"/>
</dbReference>
<dbReference type="Pfam" id="PF04811">
    <property type="entry name" value="Sec23_trunk"/>
    <property type="match status" value="1"/>
</dbReference>
<evidence type="ECO:0000256" key="6">
    <source>
        <dbReference type="ARBA" id="ARBA00022490"/>
    </source>
</evidence>
<evidence type="ECO:0000259" key="16">
    <source>
        <dbReference type="Pfam" id="PF00626"/>
    </source>
</evidence>
<dbReference type="Pfam" id="PF08033">
    <property type="entry name" value="Sec23_BS"/>
    <property type="match status" value="1"/>
</dbReference>
<evidence type="ECO:0000256" key="2">
    <source>
        <dbReference type="ARBA" id="ARBA00004397"/>
    </source>
</evidence>
<dbReference type="Bgee" id="ENSCPOG00000004621">
    <property type="expression patterns" value="Expressed in testis and 13 other cell types or tissues"/>
</dbReference>
<feature type="domain" description="Sec23/Sec24 trunk" evidence="18">
    <location>
        <begin position="403"/>
        <end position="646"/>
    </location>
</feature>
<dbReference type="InterPro" id="IPR041742">
    <property type="entry name" value="Sec24-like_trunk_dom"/>
</dbReference>
<dbReference type="InterPro" id="IPR012990">
    <property type="entry name" value="Beta-sandwich_Sec23_24"/>
</dbReference>
<dbReference type="FunFam" id="3.40.20.10:FF:000023">
    <property type="entry name" value="protein transport protein Sec24C isoform X1"/>
    <property type="match status" value="1"/>
</dbReference>
<gene>
    <name evidence="21" type="primary">SEC24D</name>
</gene>
<evidence type="ECO:0000256" key="5">
    <source>
        <dbReference type="ARBA" id="ARBA00022448"/>
    </source>
</evidence>
<feature type="domain" description="Sec23/Sec24 beta-sandwich" evidence="20">
    <location>
        <begin position="652"/>
        <end position="735"/>
    </location>
</feature>
<evidence type="ECO:0000259" key="20">
    <source>
        <dbReference type="Pfam" id="PF08033"/>
    </source>
</evidence>
<dbReference type="STRING" id="10141.ENSCPOP00000004166"/>
<evidence type="ECO:0000259" key="17">
    <source>
        <dbReference type="Pfam" id="PF04810"/>
    </source>
</evidence>
<keyword evidence="13" id="KW-0472">Membrane</keyword>
<evidence type="ECO:0000256" key="14">
    <source>
        <dbReference type="ARBA" id="ARBA00023329"/>
    </source>
</evidence>
<evidence type="ECO:0000256" key="15">
    <source>
        <dbReference type="SAM" id="MobiDB-lite"/>
    </source>
</evidence>
<dbReference type="GO" id="GO:0090110">
    <property type="term" value="P:COPII-coated vesicle cargo loading"/>
    <property type="evidence" value="ECO:0007669"/>
    <property type="project" value="Ensembl"/>
</dbReference>
<dbReference type="InParanoid" id="H0V3K3"/>
<proteinExistence type="inferred from homology"/>
<dbReference type="GO" id="GO:0005789">
    <property type="term" value="C:endoplasmic reticulum membrane"/>
    <property type="evidence" value="ECO:0007669"/>
    <property type="project" value="UniProtKB-SubCell"/>
</dbReference>
<dbReference type="InterPro" id="IPR006900">
    <property type="entry name" value="Sec23/24_helical_dom"/>
</dbReference>
<dbReference type="Ensembl" id="ENSCPOT00000004670.3">
    <property type="protein sequence ID" value="ENSCPOP00000004166.3"/>
    <property type="gene ID" value="ENSCPOG00000004621.4"/>
</dbReference>
<dbReference type="EMBL" id="AAKN02011263">
    <property type="status" value="NOT_ANNOTATED_CDS"/>
    <property type="molecule type" value="Genomic_DNA"/>
</dbReference>
<keyword evidence="9" id="KW-0256">Endoplasmic reticulum</keyword>
<keyword evidence="22" id="KW-1185">Reference proteome</keyword>
<evidence type="ECO:0000259" key="19">
    <source>
        <dbReference type="Pfam" id="PF04815"/>
    </source>
</evidence>
<dbReference type="GO" id="GO:0008270">
    <property type="term" value="F:zinc ion binding"/>
    <property type="evidence" value="ECO:0007669"/>
    <property type="project" value="Ensembl"/>
</dbReference>
<evidence type="ECO:0000256" key="9">
    <source>
        <dbReference type="ARBA" id="ARBA00022824"/>
    </source>
</evidence>
<keyword evidence="12" id="KW-0653">Protein transport</keyword>
<dbReference type="FunFam" id="3.40.50.410:FF:000020">
    <property type="entry name" value="protein transport protein Sec24D isoform X1"/>
    <property type="match status" value="1"/>
</dbReference>
<evidence type="ECO:0000313" key="21">
    <source>
        <dbReference type="Ensembl" id="ENSCPOP00000004166.3"/>
    </source>
</evidence>
<feature type="compositionally biased region" description="Low complexity" evidence="15">
    <location>
        <begin position="66"/>
        <end position="81"/>
    </location>
</feature>
<dbReference type="GO" id="GO:0006886">
    <property type="term" value="P:intracellular protein transport"/>
    <property type="evidence" value="ECO:0007669"/>
    <property type="project" value="InterPro"/>
</dbReference>
<dbReference type="InterPro" id="IPR006895">
    <property type="entry name" value="Znf_Sec23_Sec24"/>
</dbReference>
<feature type="compositionally biased region" description="Polar residues" evidence="15">
    <location>
        <begin position="1"/>
        <end position="17"/>
    </location>
</feature>
<feature type="region of interest" description="Disordered" evidence="15">
    <location>
        <begin position="1"/>
        <end position="26"/>
    </location>
</feature>
<evidence type="ECO:0000256" key="13">
    <source>
        <dbReference type="ARBA" id="ARBA00023136"/>
    </source>
</evidence>
<evidence type="ECO:0000256" key="4">
    <source>
        <dbReference type="ARBA" id="ARBA00008334"/>
    </source>
</evidence>
<dbReference type="PANTHER" id="PTHR13803:SF6">
    <property type="entry name" value="PROTEIN TRANSPORT PROTEIN SEC24D"/>
    <property type="match status" value="1"/>
</dbReference>
<protein>
    <submittedName>
        <fullName evidence="21">SEC24 homolog D, COPII coat complex component</fullName>
    </submittedName>
</protein>
<dbReference type="GO" id="GO:0070971">
    <property type="term" value="C:endoplasmic reticulum exit site"/>
    <property type="evidence" value="ECO:0007669"/>
    <property type="project" value="TreeGrafter"/>
</dbReference>
<keyword evidence="7" id="KW-0597">Phosphoprotein</keyword>
<dbReference type="FunFam" id="2.30.30.380:FF:000003">
    <property type="entry name" value="SEC24 homolog D, COPII coat complex component"/>
    <property type="match status" value="1"/>
</dbReference>
<feature type="compositionally biased region" description="Pro residues" evidence="15">
    <location>
        <begin position="56"/>
        <end position="65"/>
    </location>
</feature>
<dbReference type="GO" id="GO:0030127">
    <property type="term" value="C:COPII vesicle coat"/>
    <property type="evidence" value="ECO:0007669"/>
    <property type="project" value="Ensembl"/>
</dbReference>
<dbReference type="GO" id="GO:0000149">
    <property type="term" value="F:SNARE binding"/>
    <property type="evidence" value="ECO:0007669"/>
    <property type="project" value="Ensembl"/>
</dbReference>
<dbReference type="SUPFAM" id="SSF81995">
    <property type="entry name" value="beta-sandwich domain of Sec23/24"/>
    <property type="match status" value="2"/>
</dbReference>
<dbReference type="Pfam" id="PF00626">
    <property type="entry name" value="Gelsolin"/>
    <property type="match status" value="1"/>
</dbReference>
<feature type="domain" description="Sec23/Sec24 helical" evidence="19">
    <location>
        <begin position="748"/>
        <end position="847"/>
    </location>
</feature>
<dbReference type="GO" id="GO:0001701">
    <property type="term" value="P:in utero embryonic development"/>
    <property type="evidence" value="ECO:0007669"/>
    <property type="project" value="Ensembl"/>
</dbReference>
<keyword evidence="5" id="KW-0813">Transport</keyword>
<dbReference type="Gene3D" id="1.20.120.730">
    <property type="entry name" value="Sec23/Sec24 helical domain"/>
    <property type="match status" value="1"/>
</dbReference>
<accession>H0V3K3</accession>
<dbReference type="AlphaFoldDB" id="H0V3K3"/>
<dbReference type="Gene3D" id="3.40.20.10">
    <property type="entry name" value="Severin"/>
    <property type="match status" value="1"/>
</dbReference>
<evidence type="ECO:0000259" key="18">
    <source>
        <dbReference type="Pfam" id="PF04811"/>
    </source>
</evidence>
<dbReference type="InterPro" id="IPR050550">
    <property type="entry name" value="SEC23_SEC24_subfamily"/>
</dbReference>
<evidence type="ECO:0000256" key="8">
    <source>
        <dbReference type="ARBA" id="ARBA00022723"/>
    </source>
</evidence>
<dbReference type="Gene3D" id="2.30.30.380">
    <property type="entry name" value="Zn-finger domain of Sec23/24"/>
    <property type="match status" value="1"/>
</dbReference>
<name>H0V3K3_CAVPO</name>
<sequence length="998" mass="110836">MSQQGYVATPPYSQSQPGIGLSPPHYGHYGDASHAASLPGMMKPVGNLGAAAPGVMVPPGPPLPGPHQLGPNAAHASGPSPQRFPGPPPVVSAAPTYAQYQPSTQSTYASPVSTSSVTHLGSQLSQLQVNSYGNHSSPTKALSWPGWPQLVFSSLSLPGCWDCRSVPLLLGSESYIWDLGKSGLFKFFFPSSQLWPADGYAQLSYPGGFPGDAGRWLGHSHPRRSRILTHPRPIEVIENDRAIREGQVYATNTRGQVPPLVTTDCVIQDQGNASPRYIRCTTYCFPCTSDMAKQAQIPLAAVIKPFATIPSNETPLYLVNHGESGPVRCNRCKAYMCPFMQFIEGGRRYQCGFCNCVNDVPPFYFQHLDHIGRRLDHYEKPELSLGSYEFVATLDYCRKNKPPNPPAFIFMIDVSYSNIKNGLVKLICEELKTVLEKLPKEEQEETSAIRVGFITYNKVLHFFNVKSNLAQPQMMVVTDVAEVFVPLLDGFLVNYQESQSVIHNLLDQIPEMFADSNENETVFVPIIQAGMEALKAAECPGKLYIFHSSLPTAEAPGKLKNRDDKKLVNTDKEKILFQPQTNIYDSLAKDCVAHGCSVTVFLFPSQYVDVASLGLVPQLTGGTLYKYNHFQMHLDSQQFLSDLRNDIEKKIGFDAIMRVRTSTGFRATDFFGGVCMNNTTDVEMAAIDCDKAVTVEFKHDDRLSEDSGALIQCAVLYTTVGGQRRLRIHNLGLSCSSQLADLYKSCETDALINFFAKSAFKAVLHQPLKVIREILVNQTAHMLACYRKYCVTSTIARQLILPDSMKVLPLYMNCLLKNCVLLSRPEISIDERAYQRQLVMTMGVADSQLFFYPQLLPVHTLDVKSAALPAAVRCSESRLSEEGIFLLTNGLNTFLWLGVGSPPEAIQGIFNVPSFAHVNTDMTLLPEVGNPYSQQLRMIMNVIQEKWPYSMKLTIVKQREQPEMVFRQFLVEDKGLYGGSSYMDFLRCVHKEISQLLN</sequence>
<dbReference type="SUPFAM" id="SSF82754">
    <property type="entry name" value="C-terminal, gelsolin-like domain of Sec23/24"/>
    <property type="match status" value="1"/>
</dbReference>
<reference evidence="21" key="3">
    <citation type="submission" date="2025-09" db="UniProtKB">
        <authorList>
            <consortium name="Ensembl"/>
        </authorList>
    </citation>
    <scope>IDENTIFICATION</scope>
    <source>
        <strain evidence="21">2N</strain>
    </source>
</reference>
<dbReference type="VEuPathDB" id="HostDB:ENSCPOG00000004621"/>
<feature type="domain" description="Zinc finger Sec23/Sec24-type" evidence="17">
    <location>
        <begin position="326"/>
        <end position="364"/>
    </location>
</feature>
<dbReference type="Gene3D" id="3.40.50.410">
    <property type="entry name" value="von Willebrand factor, type A domain"/>
    <property type="match status" value="1"/>
</dbReference>
<evidence type="ECO:0000256" key="12">
    <source>
        <dbReference type="ARBA" id="ARBA00022927"/>
    </source>
</evidence>
<dbReference type="FunCoup" id="H0V3K3">
    <property type="interactions" value="2679"/>
</dbReference>
<dbReference type="InterPro" id="IPR006896">
    <property type="entry name" value="Sec23/24_trunk_dom"/>
</dbReference>
<evidence type="ECO:0000313" key="22">
    <source>
        <dbReference type="Proteomes" id="UP000005447"/>
    </source>
</evidence>
<feature type="domain" description="Gelsolin-like" evidence="16">
    <location>
        <begin position="868"/>
        <end position="940"/>
    </location>
</feature>
<dbReference type="Pfam" id="PF04810">
    <property type="entry name" value="zf-Sec23_Sec24"/>
    <property type="match status" value="1"/>
</dbReference>
<keyword evidence="10" id="KW-0862">Zinc</keyword>
<reference evidence="21" key="2">
    <citation type="submission" date="2025-08" db="UniProtKB">
        <authorList>
            <consortium name="Ensembl"/>
        </authorList>
    </citation>
    <scope>IDENTIFICATION</scope>
    <source>
        <strain evidence="21">2N</strain>
    </source>
</reference>
<dbReference type="eggNOG" id="KOG1984">
    <property type="taxonomic scope" value="Eukaryota"/>
</dbReference>
<dbReference type="SUPFAM" id="SSF53300">
    <property type="entry name" value="vWA-like"/>
    <property type="match status" value="1"/>
</dbReference>
<evidence type="ECO:0000256" key="11">
    <source>
        <dbReference type="ARBA" id="ARBA00022892"/>
    </source>
</evidence>
<dbReference type="InterPro" id="IPR007123">
    <property type="entry name" value="Gelsolin-like_dom"/>
</dbReference>
<keyword evidence="11" id="KW-0931">ER-Golgi transport</keyword>
<keyword evidence="6" id="KW-0963">Cytoplasm</keyword>
<evidence type="ECO:0000256" key="1">
    <source>
        <dbReference type="ARBA" id="ARBA00004299"/>
    </source>
</evidence>
<dbReference type="GO" id="GO:0005829">
    <property type="term" value="C:cytosol"/>
    <property type="evidence" value="ECO:0007669"/>
    <property type="project" value="UniProtKB-SubCell"/>
</dbReference>
<reference evidence="22" key="1">
    <citation type="journal article" date="2011" name="Nature">
        <title>A high-resolution map of human evolutionary constraint using 29 mammals.</title>
        <authorList>
            <person name="Lindblad-Toh K."/>
            <person name="Garber M."/>
            <person name="Zuk O."/>
            <person name="Lin M.F."/>
            <person name="Parker B.J."/>
            <person name="Washietl S."/>
            <person name="Kheradpour P."/>
            <person name="Ernst J."/>
            <person name="Jordan G."/>
            <person name="Mauceli E."/>
            <person name="Ward L.D."/>
            <person name="Lowe C.B."/>
            <person name="Holloway A.K."/>
            <person name="Clamp M."/>
            <person name="Gnerre S."/>
            <person name="Alfoldi J."/>
            <person name="Beal K."/>
            <person name="Chang J."/>
            <person name="Clawson H."/>
            <person name="Cuff J."/>
            <person name="Di Palma F."/>
            <person name="Fitzgerald S."/>
            <person name="Flicek P."/>
            <person name="Guttman M."/>
            <person name="Hubisz M.J."/>
            <person name="Jaffe D.B."/>
            <person name="Jungreis I."/>
            <person name="Kent W.J."/>
            <person name="Kostka D."/>
            <person name="Lara M."/>
            <person name="Martins A.L."/>
            <person name="Massingham T."/>
            <person name="Moltke I."/>
            <person name="Raney B.J."/>
            <person name="Rasmussen M.D."/>
            <person name="Robinson J."/>
            <person name="Stark A."/>
            <person name="Vilella A.J."/>
            <person name="Wen J."/>
            <person name="Xie X."/>
            <person name="Zody M.C."/>
            <person name="Baldwin J."/>
            <person name="Bloom T."/>
            <person name="Chin C.W."/>
            <person name="Heiman D."/>
            <person name="Nicol R."/>
            <person name="Nusbaum C."/>
            <person name="Young S."/>
            <person name="Wilkinson J."/>
            <person name="Worley K.C."/>
            <person name="Kovar C.L."/>
            <person name="Muzny D.M."/>
            <person name="Gibbs R.A."/>
            <person name="Cree A."/>
            <person name="Dihn H.H."/>
            <person name="Fowler G."/>
            <person name="Jhangiani S."/>
            <person name="Joshi V."/>
            <person name="Lee S."/>
            <person name="Lewis L.R."/>
            <person name="Nazareth L.V."/>
            <person name="Okwuonu G."/>
            <person name="Santibanez J."/>
            <person name="Warren W.C."/>
            <person name="Mardis E.R."/>
            <person name="Weinstock G.M."/>
            <person name="Wilson R.K."/>
            <person name="Delehaunty K."/>
            <person name="Dooling D."/>
            <person name="Fronik C."/>
            <person name="Fulton L."/>
            <person name="Fulton B."/>
            <person name="Graves T."/>
            <person name="Minx P."/>
            <person name="Sodergren E."/>
            <person name="Birney E."/>
            <person name="Margulies E.H."/>
            <person name="Herrero J."/>
            <person name="Green E.D."/>
            <person name="Haussler D."/>
            <person name="Siepel A."/>
            <person name="Goldman N."/>
            <person name="Pollard K.S."/>
            <person name="Pedersen J.S."/>
            <person name="Lander E.S."/>
            <person name="Kellis M."/>
        </authorList>
    </citation>
    <scope>NUCLEOTIDE SEQUENCE [LARGE SCALE GENOMIC DNA]</scope>
    <source>
        <strain evidence="22">2N</strain>
    </source>
</reference>
<dbReference type="InterPro" id="IPR036180">
    <property type="entry name" value="Gelsolin-like_dom_sf"/>
</dbReference>